<dbReference type="InterPro" id="IPR011161">
    <property type="entry name" value="MHC_I-like_Ag-recog"/>
</dbReference>
<dbReference type="Proteomes" id="UP001558613">
    <property type="component" value="Unassembled WGS sequence"/>
</dbReference>
<keyword evidence="3" id="KW-0732">Signal</keyword>
<dbReference type="PRINTS" id="PR01638">
    <property type="entry name" value="MHCCLASSI"/>
</dbReference>
<comment type="similarity">
    <text evidence="2">Belongs to the MHC class I family.</text>
</comment>
<evidence type="ECO:0000256" key="3">
    <source>
        <dbReference type="SAM" id="SignalP"/>
    </source>
</evidence>
<sequence length="141" mass="16647">MMFIIFFICIPFVHSELHTFTTTCTEINGQMVAEIPEISSVAVLDGQPIDYYDAEIKKLIPRQDWMKEFASGGRFKEYTEFRERLQRTNEISIRLLMERFNHSHGVHTYQRMHECDWDDETGDSHGFDEHAYDGENFISLD</sequence>
<dbReference type="SUPFAM" id="SSF54452">
    <property type="entry name" value="MHC antigen-recognition domain"/>
    <property type="match status" value="1"/>
</dbReference>
<feature type="chain" id="PRO_5045319700" description="MHC class I-like antigen recognition-like domain-containing protein" evidence="3">
    <location>
        <begin position="16"/>
        <end position="141"/>
    </location>
</feature>
<dbReference type="EMBL" id="JAYMGO010000022">
    <property type="protein sequence ID" value="KAL1252032.1"/>
    <property type="molecule type" value="Genomic_DNA"/>
</dbReference>
<dbReference type="PANTHER" id="PTHR16675:SF237">
    <property type="entry name" value="MHC CLASS I ANTIGEN TRANSCRIPT VARIANT 1-RELATED"/>
    <property type="match status" value="1"/>
</dbReference>
<dbReference type="InterPro" id="IPR050208">
    <property type="entry name" value="MHC_class-I_related"/>
</dbReference>
<dbReference type="InterPro" id="IPR001039">
    <property type="entry name" value="MHC_I_a_a1/a2"/>
</dbReference>
<name>A0ABR3LGJ6_9TELE</name>
<organism evidence="5 6">
    <name type="scientific">Cirrhinus molitorella</name>
    <name type="common">mud carp</name>
    <dbReference type="NCBI Taxonomy" id="172907"/>
    <lineage>
        <taxon>Eukaryota</taxon>
        <taxon>Metazoa</taxon>
        <taxon>Chordata</taxon>
        <taxon>Craniata</taxon>
        <taxon>Vertebrata</taxon>
        <taxon>Euteleostomi</taxon>
        <taxon>Actinopterygii</taxon>
        <taxon>Neopterygii</taxon>
        <taxon>Teleostei</taxon>
        <taxon>Ostariophysi</taxon>
        <taxon>Cypriniformes</taxon>
        <taxon>Cyprinidae</taxon>
        <taxon>Labeoninae</taxon>
        <taxon>Labeonini</taxon>
        <taxon>Cirrhinus</taxon>
    </lineage>
</organism>
<protein>
    <recommendedName>
        <fullName evidence="4">MHC class I-like antigen recognition-like domain-containing protein</fullName>
    </recommendedName>
</protein>
<gene>
    <name evidence="5" type="ORF">QQF64_019828</name>
</gene>
<keyword evidence="1" id="KW-0325">Glycoprotein</keyword>
<evidence type="ECO:0000313" key="6">
    <source>
        <dbReference type="Proteomes" id="UP001558613"/>
    </source>
</evidence>
<reference evidence="5 6" key="1">
    <citation type="submission" date="2023-09" db="EMBL/GenBank/DDBJ databases">
        <authorList>
            <person name="Wang M."/>
        </authorList>
    </citation>
    <scope>NUCLEOTIDE SEQUENCE [LARGE SCALE GENOMIC DNA]</scope>
    <source>
        <strain evidence="5">GT-2023</strain>
        <tissue evidence="5">Liver</tissue>
    </source>
</reference>
<keyword evidence="6" id="KW-1185">Reference proteome</keyword>
<evidence type="ECO:0000313" key="5">
    <source>
        <dbReference type="EMBL" id="KAL1252032.1"/>
    </source>
</evidence>
<dbReference type="InterPro" id="IPR011162">
    <property type="entry name" value="MHC_I/II-like_Ag-recog"/>
</dbReference>
<evidence type="ECO:0000256" key="1">
    <source>
        <dbReference type="ARBA" id="ARBA00023180"/>
    </source>
</evidence>
<accession>A0ABR3LGJ6</accession>
<evidence type="ECO:0000259" key="4">
    <source>
        <dbReference type="Pfam" id="PF00129"/>
    </source>
</evidence>
<evidence type="ECO:0000256" key="2">
    <source>
        <dbReference type="RuleBase" id="RU004439"/>
    </source>
</evidence>
<dbReference type="Pfam" id="PF00129">
    <property type="entry name" value="MHC_I"/>
    <property type="match status" value="1"/>
</dbReference>
<proteinExistence type="inferred from homology"/>
<feature type="signal peptide" evidence="3">
    <location>
        <begin position="1"/>
        <end position="15"/>
    </location>
</feature>
<dbReference type="PANTHER" id="PTHR16675">
    <property type="entry name" value="MHC CLASS I-RELATED"/>
    <property type="match status" value="1"/>
</dbReference>
<dbReference type="Gene3D" id="3.30.500.10">
    <property type="entry name" value="MHC class I-like antigen recognition-like"/>
    <property type="match status" value="1"/>
</dbReference>
<feature type="domain" description="MHC class I-like antigen recognition-like" evidence="4">
    <location>
        <begin position="31"/>
        <end position="141"/>
    </location>
</feature>
<dbReference type="InterPro" id="IPR037055">
    <property type="entry name" value="MHC_I-like_Ag-recog_sf"/>
</dbReference>
<comment type="caution">
    <text evidence="5">The sequence shown here is derived from an EMBL/GenBank/DDBJ whole genome shotgun (WGS) entry which is preliminary data.</text>
</comment>